<evidence type="ECO:0000313" key="3">
    <source>
        <dbReference type="Proteomes" id="UP000231644"/>
    </source>
</evidence>
<dbReference type="RefSeq" id="WP_170848754.1">
    <property type="nucleotide sequence ID" value="NZ_BAABWI010000004.1"/>
</dbReference>
<keyword evidence="3" id="KW-1185">Reference proteome</keyword>
<feature type="chain" id="PRO_5014166065" description="Chitin binding Peritrophin-A domain-containing protein" evidence="1">
    <location>
        <begin position="20"/>
        <end position="50"/>
    </location>
</feature>
<evidence type="ECO:0008006" key="4">
    <source>
        <dbReference type="Google" id="ProtNLM"/>
    </source>
</evidence>
<gene>
    <name evidence="2" type="ORF">SAMN05421762_1767</name>
</gene>
<proteinExistence type="predicted"/>
<evidence type="ECO:0000313" key="2">
    <source>
        <dbReference type="EMBL" id="SFC67819.1"/>
    </source>
</evidence>
<keyword evidence="1" id="KW-0732">Signal</keyword>
<dbReference type="EMBL" id="FOLX01000001">
    <property type="protein sequence ID" value="SFC67819.1"/>
    <property type="molecule type" value="Genomic_DNA"/>
</dbReference>
<name>A0A1I1L455_9RHOB</name>
<dbReference type="AlphaFoldDB" id="A0A1I1L455"/>
<dbReference type="Proteomes" id="UP000231644">
    <property type="component" value="Unassembled WGS sequence"/>
</dbReference>
<feature type="signal peptide" evidence="1">
    <location>
        <begin position="1"/>
        <end position="19"/>
    </location>
</feature>
<accession>A0A1I1L455</accession>
<reference evidence="2 3" key="1">
    <citation type="submission" date="2016-10" db="EMBL/GenBank/DDBJ databases">
        <authorList>
            <person name="de Groot N.N."/>
        </authorList>
    </citation>
    <scope>NUCLEOTIDE SEQUENCE [LARGE SCALE GENOMIC DNA]</scope>
    <source>
        <strain evidence="2 3">DSM 29619</strain>
    </source>
</reference>
<protein>
    <recommendedName>
        <fullName evidence="4">Chitin binding Peritrophin-A domain-containing protein</fullName>
    </recommendedName>
</protein>
<sequence>MTRITLLVILMTLPGLVTAQSTCSEAHQAQSCAQGTTWNDQSKSCEPVSS</sequence>
<organism evidence="2 3">
    <name type="scientific">Pseudooceanicola nitratireducens</name>
    <dbReference type="NCBI Taxonomy" id="517719"/>
    <lineage>
        <taxon>Bacteria</taxon>
        <taxon>Pseudomonadati</taxon>
        <taxon>Pseudomonadota</taxon>
        <taxon>Alphaproteobacteria</taxon>
        <taxon>Rhodobacterales</taxon>
        <taxon>Paracoccaceae</taxon>
        <taxon>Pseudooceanicola</taxon>
    </lineage>
</organism>
<dbReference type="STRING" id="517719.SAMN05421762_1767"/>
<evidence type="ECO:0000256" key="1">
    <source>
        <dbReference type="SAM" id="SignalP"/>
    </source>
</evidence>